<feature type="domain" description="GFO/IDH/MocA-like oxidoreductase" evidence="3">
    <location>
        <begin position="132"/>
        <end position="266"/>
    </location>
</feature>
<dbReference type="EMBL" id="BAAAWD010000024">
    <property type="protein sequence ID" value="GAA3036295.1"/>
    <property type="molecule type" value="Genomic_DNA"/>
</dbReference>
<keyword evidence="1" id="KW-0560">Oxidoreductase</keyword>
<dbReference type="InterPro" id="IPR055170">
    <property type="entry name" value="GFO_IDH_MocA-like_dom"/>
</dbReference>
<organism evidence="4 5">
    <name type="scientific">Streptosporangium longisporum</name>
    <dbReference type="NCBI Taxonomy" id="46187"/>
    <lineage>
        <taxon>Bacteria</taxon>
        <taxon>Bacillati</taxon>
        <taxon>Actinomycetota</taxon>
        <taxon>Actinomycetes</taxon>
        <taxon>Streptosporangiales</taxon>
        <taxon>Streptosporangiaceae</taxon>
        <taxon>Streptosporangium</taxon>
    </lineage>
</organism>
<dbReference type="PANTHER" id="PTHR43818">
    <property type="entry name" value="BCDNA.GH03377"/>
    <property type="match status" value="1"/>
</dbReference>
<dbReference type="Pfam" id="PF01408">
    <property type="entry name" value="GFO_IDH_MocA"/>
    <property type="match status" value="1"/>
</dbReference>
<dbReference type="Pfam" id="PF22725">
    <property type="entry name" value="GFO_IDH_MocA_C3"/>
    <property type="match status" value="1"/>
</dbReference>
<dbReference type="InterPro" id="IPR036291">
    <property type="entry name" value="NAD(P)-bd_dom_sf"/>
</dbReference>
<dbReference type="Gene3D" id="3.40.50.720">
    <property type="entry name" value="NAD(P)-binding Rossmann-like Domain"/>
    <property type="match status" value="1"/>
</dbReference>
<reference evidence="5" key="1">
    <citation type="journal article" date="2019" name="Int. J. Syst. Evol. Microbiol.">
        <title>The Global Catalogue of Microorganisms (GCM) 10K type strain sequencing project: providing services to taxonomists for standard genome sequencing and annotation.</title>
        <authorList>
            <consortium name="The Broad Institute Genomics Platform"/>
            <consortium name="The Broad Institute Genome Sequencing Center for Infectious Disease"/>
            <person name="Wu L."/>
            <person name="Ma J."/>
        </authorList>
    </citation>
    <scope>NUCLEOTIDE SEQUENCE [LARGE SCALE GENOMIC DNA]</scope>
    <source>
        <strain evidence="5">JCM 3106</strain>
    </source>
</reference>
<accession>A0ABP6L8Z0</accession>
<evidence type="ECO:0000256" key="1">
    <source>
        <dbReference type="ARBA" id="ARBA00023002"/>
    </source>
</evidence>
<evidence type="ECO:0000313" key="5">
    <source>
        <dbReference type="Proteomes" id="UP001499930"/>
    </source>
</evidence>
<protein>
    <submittedName>
        <fullName evidence="4">Gfo/Idh/MocA family oxidoreductase</fullName>
    </submittedName>
</protein>
<dbReference type="SUPFAM" id="SSF55347">
    <property type="entry name" value="Glyceraldehyde-3-phosphate dehydrogenase-like, C-terminal domain"/>
    <property type="match status" value="1"/>
</dbReference>
<dbReference type="SUPFAM" id="SSF51735">
    <property type="entry name" value="NAD(P)-binding Rossmann-fold domains"/>
    <property type="match status" value="1"/>
</dbReference>
<feature type="domain" description="Gfo/Idh/MocA-like oxidoreductase N-terminal" evidence="2">
    <location>
        <begin position="5"/>
        <end position="120"/>
    </location>
</feature>
<dbReference type="Proteomes" id="UP001499930">
    <property type="component" value="Unassembled WGS sequence"/>
</dbReference>
<keyword evidence="5" id="KW-1185">Reference proteome</keyword>
<dbReference type="InterPro" id="IPR050463">
    <property type="entry name" value="Gfo/Idh/MocA_oxidrdct_glycsds"/>
</dbReference>
<dbReference type="PANTHER" id="PTHR43818:SF11">
    <property type="entry name" value="BCDNA.GH03377"/>
    <property type="match status" value="1"/>
</dbReference>
<name>A0ABP6L8Z0_9ACTN</name>
<evidence type="ECO:0000259" key="2">
    <source>
        <dbReference type="Pfam" id="PF01408"/>
    </source>
</evidence>
<proteinExistence type="predicted"/>
<comment type="caution">
    <text evidence="4">The sequence shown here is derived from an EMBL/GenBank/DDBJ whole genome shotgun (WGS) entry which is preliminary data.</text>
</comment>
<gene>
    <name evidence="4" type="ORF">GCM10017559_74990</name>
</gene>
<sequence length="364" mass="38175">MGEPVNVGLVGCGTIAGQYLETIERLPGLRLAAAADLDPARARETVRSHPGARALSVDELVADPEVHVVLNLTIPAAHAEVAHKAVAAGKDVYCEKPLTVTTAEARELLAAADAAGVRVGCAPDTVLGTGTQTARKAIDDGLIGRPVAATAIMVTPGHERWHHHPDFYYAPGGGPLMDMGPYYITSLVTLLGPVTTVIGAAGRPRAERTIGTGPRRGETVPVNVDTHVTGVLVHDSGALSTLVMSFDVVSTRCPELEVHGDRGSLVLPDPNYFDGDVLIQNLGDEDDRWRTLPVSAGYEPAGRGDGLADFVLTPPGVEPRTSGRLAYHVLDVMESLLASAGSGQALNVAGRCERPRPVTWDAGR</sequence>
<dbReference type="Gene3D" id="3.30.360.10">
    <property type="entry name" value="Dihydrodipicolinate Reductase, domain 2"/>
    <property type="match status" value="1"/>
</dbReference>
<dbReference type="RefSeq" id="WP_344905614.1">
    <property type="nucleotide sequence ID" value="NZ_BAAAWD010000024.1"/>
</dbReference>
<evidence type="ECO:0000313" key="4">
    <source>
        <dbReference type="EMBL" id="GAA3036295.1"/>
    </source>
</evidence>
<dbReference type="InterPro" id="IPR000683">
    <property type="entry name" value="Gfo/Idh/MocA-like_OxRdtase_N"/>
</dbReference>
<evidence type="ECO:0000259" key="3">
    <source>
        <dbReference type="Pfam" id="PF22725"/>
    </source>
</evidence>